<protein>
    <submittedName>
        <fullName evidence="3">AbrB/MazE/SpoVT family DNA-binding domain-containing protein</fullName>
    </submittedName>
</protein>
<dbReference type="Proteomes" id="UP000483379">
    <property type="component" value="Unassembled WGS sequence"/>
</dbReference>
<name>A0A6M0K4J9_9GAMM</name>
<dbReference type="AlphaFoldDB" id="A0A6M0K4J9"/>
<evidence type="ECO:0000313" key="3">
    <source>
        <dbReference type="EMBL" id="NEV64660.1"/>
    </source>
</evidence>
<dbReference type="NCBIfam" id="TIGR01439">
    <property type="entry name" value="lp_hng_hel_AbrB"/>
    <property type="match status" value="1"/>
</dbReference>
<keyword evidence="1 3" id="KW-0238">DNA-binding</keyword>
<evidence type="ECO:0000259" key="2">
    <source>
        <dbReference type="PROSITE" id="PS51740"/>
    </source>
</evidence>
<reference evidence="3 4" key="1">
    <citation type="submission" date="2020-02" db="EMBL/GenBank/DDBJ databases">
        <title>Genome sequences of Thiorhodococcus mannitoliphagus and Thiorhodococcus minor, purple sulfur photosynthetic bacteria in the gammaproteobacterial family, Chromatiaceae.</title>
        <authorList>
            <person name="Aviles F.A."/>
            <person name="Meyer T.E."/>
            <person name="Kyndt J.A."/>
        </authorList>
    </citation>
    <scope>NUCLEOTIDE SEQUENCE [LARGE SCALE GENOMIC DNA]</scope>
    <source>
        <strain evidence="3 4">DSM 11518</strain>
    </source>
</reference>
<dbReference type="EMBL" id="JAAIJQ010000103">
    <property type="protein sequence ID" value="NEV64660.1"/>
    <property type="molecule type" value="Genomic_DNA"/>
</dbReference>
<evidence type="ECO:0000313" key="4">
    <source>
        <dbReference type="Proteomes" id="UP000483379"/>
    </source>
</evidence>
<dbReference type="Pfam" id="PF04014">
    <property type="entry name" value="MazE_antitoxin"/>
    <property type="match status" value="1"/>
</dbReference>
<dbReference type="SMART" id="SM00966">
    <property type="entry name" value="SpoVT_AbrB"/>
    <property type="match status" value="1"/>
</dbReference>
<dbReference type="InterPro" id="IPR037914">
    <property type="entry name" value="SpoVT-AbrB_sf"/>
</dbReference>
<dbReference type="RefSeq" id="WP_164455613.1">
    <property type="nucleotide sequence ID" value="NZ_JAAIJQ010000103.1"/>
</dbReference>
<organism evidence="3 4">
    <name type="scientific">Thiorhodococcus minor</name>
    <dbReference type="NCBI Taxonomy" id="57489"/>
    <lineage>
        <taxon>Bacteria</taxon>
        <taxon>Pseudomonadati</taxon>
        <taxon>Pseudomonadota</taxon>
        <taxon>Gammaproteobacteria</taxon>
        <taxon>Chromatiales</taxon>
        <taxon>Chromatiaceae</taxon>
        <taxon>Thiorhodococcus</taxon>
    </lineage>
</organism>
<gene>
    <name evidence="3" type="ORF">G3446_22795</name>
</gene>
<dbReference type="InterPro" id="IPR007159">
    <property type="entry name" value="SpoVT-AbrB_dom"/>
</dbReference>
<feature type="domain" description="SpoVT-AbrB" evidence="2">
    <location>
        <begin position="1"/>
        <end position="47"/>
    </location>
</feature>
<comment type="caution">
    <text evidence="3">The sequence shown here is derived from an EMBL/GenBank/DDBJ whole genome shotgun (WGS) entry which is preliminary data.</text>
</comment>
<dbReference type="PROSITE" id="PS51740">
    <property type="entry name" value="SPOVT_ABRB"/>
    <property type="match status" value="1"/>
</dbReference>
<accession>A0A6M0K4J9</accession>
<dbReference type="SUPFAM" id="SSF89447">
    <property type="entry name" value="AbrB/MazE/MraZ-like"/>
    <property type="match status" value="1"/>
</dbReference>
<dbReference type="GO" id="GO:0003677">
    <property type="term" value="F:DNA binding"/>
    <property type="evidence" value="ECO:0007669"/>
    <property type="project" value="UniProtKB-UniRule"/>
</dbReference>
<keyword evidence="4" id="KW-1185">Reference proteome</keyword>
<sequence length="82" mass="9270">MAVATITSKGQITIPKEIRQELLLHSGDRIDFKLTEQGKVLLRPVTRRVDELFGRLHKHGQQALSPEDMDAAIRHRVTQSDA</sequence>
<evidence type="ECO:0000256" key="1">
    <source>
        <dbReference type="PROSITE-ProRule" id="PRU01076"/>
    </source>
</evidence>
<proteinExistence type="predicted"/>
<dbReference type="Gene3D" id="2.10.260.10">
    <property type="match status" value="1"/>
</dbReference>